<reference evidence="3 4" key="1">
    <citation type="submission" date="2015-09" db="EMBL/GenBank/DDBJ databases">
        <title>Draft genome of a European isolate of the apple canker pathogen Neonectria ditissima.</title>
        <authorList>
            <person name="Gomez-Cortecero A."/>
            <person name="Harrison R.J."/>
            <person name="Armitage A.D."/>
        </authorList>
    </citation>
    <scope>NUCLEOTIDE SEQUENCE [LARGE SCALE GENOMIC DNA]</scope>
    <source>
        <strain evidence="3 4">R09/05</strain>
    </source>
</reference>
<dbReference type="OrthoDB" id="17053at2759"/>
<feature type="region of interest" description="Disordered" evidence="1">
    <location>
        <begin position="68"/>
        <end position="97"/>
    </location>
</feature>
<dbReference type="Pfam" id="PF09414">
    <property type="entry name" value="RNA_ligase"/>
    <property type="match status" value="1"/>
</dbReference>
<name>A0A0P7BJK8_9HYPO</name>
<keyword evidence="4" id="KW-1185">Reference proteome</keyword>
<dbReference type="InterPro" id="IPR021122">
    <property type="entry name" value="RNA_ligase_dom_REL/Rnl2"/>
</dbReference>
<dbReference type="AlphaFoldDB" id="A0A0P7BJK8"/>
<evidence type="ECO:0000259" key="2">
    <source>
        <dbReference type="Pfam" id="PF09414"/>
    </source>
</evidence>
<proteinExistence type="predicted"/>
<gene>
    <name evidence="3" type="ORF">AK830_g2664</name>
</gene>
<evidence type="ECO:0000313" key="4">
    <source>
        <dbReference type="Proteomes" id="UP000050424"/>
    </source>
</evidence>
<dbReference type="Pfam" id="PF21189">
    <property type="entry name" value="PHA02142"/>
    <property type="match status" value="1"/>
</dbReference>
<organism evidence="3 4">
    <name type="scientific">Neonectria ditissima</name>
    <dbReference type="NCBI Taxonomy" id="78410"/>
    <lineage>
        <taxon>Eukaryota</taxon>
        <taxon>Fungi</taxon>
        <taxon>Dikarya</taxon>
        <taxon>Ascomycota</taxon>
        <taxon>Pezizomycotina</taxon>
        <taxon>Sordariomycetes</taxon>
        <taxon>Hypocreomycetidae</taxon>
        <taxon>Hypocreales</taxon>
        <taxon>Nectriaceae</taxon>
        <taxon>Neonectria</taxon>
    </lineage>
</organism>
<dbReference type="EMBL" id="LKCW01000026">
    <property type="protein sequence ID" value="KPM43894.1"/>
    <property type="molecule type" value="Genomic_DNA"/>
</dbReference>
<feature type="domain" description="RNA ligase" evidence="2">
    <location>
        <begin position="203"/>
        <end position="390"/>
    </location>
</feature>
<dbReference type="Proteomes" id="UP000050424">
    <property type="component" value="Unassembled WGS sequence"/>
</dbReference>
<sequence>MPRKLVTARRVSALAPIPGADRVQTASIDGWNCVVSVGDFQTGDLGLYFEIDSLLPGSDPRWASLAAKTNKNNNNNNNNNNSNNDAPGGSESPPPDDIRIKTLRIRKVLSQGLLVPLAAFPEVVDVLTRLEAELGRAGMEEQLRSMSFEDMLHVRKFEKPTPEFQAGGNAEPLAEFPDFIPKTDQERVQNLPRVFDDWRDAVFQETTKMDGSSMTVYFVRRDSPFYAQLPALPPHATDSQQPNGRVGVCSRNRELGEQTRSMALFWAAARAAAIPEALARCGRNLALQGELCGSSIQGNFEGFAAGTHAFYLFAVWDIDAQRYLPPREVHETWAPRLGLKHVAVEGYRPLREIASTVSDLVSRADGKGIHGRKREGIVLKHVDGAFSFKAISNSYLLKHGE</sequence>
<comment type="caution">
    <text evidence="3">The sequence shown here is derived from an EMBL/GenBank/DDBJ whole genome shotgun (WGS) entry which is preliminary data.</text>
</comment>
<evidence type="ECO:0000256" key="1">
    <source>
        <dbReference type="SAM" id="MobiDB-lite"/>
    </source>
</evidence>
<accession>A0A0P7BJK8</accession>
<protein>
    <recommendedName>
        <fullName evidence="2">RNA ligase domain-containing protein</fullName>
    </recommendedName>
</protein>
<evidence type="ECO:0000313" key="3">
    <source>
        <dbReference type="EMBL" id="KPM43894.1"/>
    </source>
</evidence>
<dbReference type="SUPFAM" id="SSF56091">
    <property type="entry name" value="DNA ligase/mRNA capping enzyme, catalytic domain"/>
    <property type="match status" value="1"/>
</dbReference>
<feature type="compositionally biased region" description="Low complexity" evidence="1">
    <location>
        <begin position="70"/>
        <end position="84"/>
    </location>
</feature>
<dbReference type="Gene3D" id="3.30.470.30">
    <property type="entry name" value="DNA ligase/mRNA capping enzyme"/>
    <property type="match status" value="1"/>
</dbReference>